<name>A0A7J9BSH7_GOSGO</name>
<evidence type="ECO:0000256" key="3">
    <source>
        <dbReference type="ARBA" id="ARBA00022604"/>
    </source>
</evidence>
<reference evidence="4 5" key="1">
    <citation type="journal article" date="2019" name="Genome Biol. Evol.">
        <title>Insights into the evolution of the New World diploid cottons (Gossypium, subgenus Houzingenia) based on genome sequencing.</title>
        <authorList>
            <person name="Grover C.E."/>
            <person name="Arick M.A. 2nd"/>
            <person name="Thrash A."/>
            <person name="Conover J.L."/>
            <person name="Sanders W.S."/>
            <person name="Peterson D.G."/>
            <person name="Frelichowski J.E."/>
            <person name="Scheffler J.A."/>
            <person name="Scheffler B.E."/>
            <person name="Wendel J.F."/>
        </authorList>
    </citation>
    <scope>NUCLEOTIDE SEQUENCE [LARGE SCALE GENOMIC DNA]</scope>
    <source>
        <strain evidence="4">5</strain>
        <tissue evidence="4">Leaf</tissue>
    </source>
</reference>
<dbReference type="GO" id="GO:0009733">
    <property type="term" value="P:response to auxin"/>
    <property type="evidence" value="ECO:0007669"/>
    <property type="project" value="InterPro"/>
</dbReference>
<comment type="caution">
    <text evidence="4">The sequence shown here is derived from an EMBL/GenBank/DDBJ whole genome shotgun (WGS) entry which is preliminary data.</text>
</comment>
<dbReference type="Proteomes" id="UP000593579">
    <property type="component" value="Unassembled WGS sequence"/>
</dbReference>
<evidence type="ECO:0000256" key="1">
    <source>
        <dbReference type="ARBA" id="ARBA00006974"/>
    </source>
</evidence>
<organism evidence="4 5">
    <name type="scientific">Gossypium gossypioides</name>
    <name type="common">Mexican cotton</name>
    <name type="synonym">Selera gossypioides</name>
    <dbReference type="NCBI Taxonomy" id="34282"/>
    <lineage>
        <taxon>Eukaryota</taxon>
        <taxon>Viridiplantae</taxon>
        <taxon>Streptophyta</taxon>
        <taxon>Embryophyta</taxon>
        <taxon>Tracheophyta</taxon>
        <taxon>Spermatophyta</taxon>
        <taxon>Magnoliopsida</taxon>
        <taxon>eudicotyledons</taxon>
        <taxon>Gunneridae</taxon>
        <taxon>Pentapetalae</taxon>
        <taxon>rosids</taxon>
        <taxon>malvids</taxon>
        <taxon>Malvales</taxon>
        <taxon>Malvaceae</taxon>
        <taxon>Malvoideae</taxon>
        <taxon>Gossypium</taxon>
    </lineage>
</organism>
<dbReference type="OrthoDB" id="952460at2759"/>
<accession>A0A7J9BSH7</accession>
<keyword evidence="2" id="KW-0217">Developmental protein</keyword>
<dbReference type="Pfam" id="PF02519">
    <property type="entry name" value="Auxin_inducible"/>
    <property type="match status" value="1"/>
</dbReference>
<sequence length="181" mass="20381">MLKGCEQLTIGWDRETLQVCNNQASLVRRGNNPANFKSKFNALVHGENDSSTSTQDTVWVLKMPFNSSLVSVLVKLFYHSYPKMCRVGLAQAKRMCHRSVSSRIRDLLGMKNVPEGHIAVYVGETSKSRFMIPISYLNHPLFEGLLNLAEEEFGFNYPTGSLTIPCSKGYFISLTRLLKLS</sequence>
<proteinExistence type="inferred from homology"/>
<evidence type="ECO:0000313" key="5">
    <source>
        <dbReference type="Proteomes" id="UP000593579"/>
    </source>
</evidence>
<gene>
    <name evidence="4" type="ORF">Gogos_012432</name>
</gene>
<dbReference type="EMBL" id="JABEZY010000005">
    <property type="protein sequence ID" value="MBA0739136.1"/>
    <property type="molecule type" value="Genomic_DNA"/>
</dbReference>
<keyword evidence="3" id="KW-0341">Growth regulation</keyword>
<evidence type="ECO:0000313" key="4">
    <source>
        <dbReference type="EMBL" id="MBA0739136.1"/>
    </source>
</evidence>
<comment type="similarity">
    <text evidence="1">Belongs to the ARG7 family.</text>
</comment>
<keyword evidence="5" id="KW-1185">Reference proteome</keyword>
<dbReference type="AlphaFoldDB" id="A0A7J9BSH7"/>
<evidence type="ECO:0000256" key="2">
    <source>
        <dbReference type="ARBA" id="ARBA00022473"/>
    </source>
</evidence>
<protein>
    <submittedName>
        <fullName evidence="4">Uncharacterized protein</fullName>
    </submittedName>
</protein>
<dbReference type="InterPro" id="IPR003676">
    <property type="entry name" value="SAUR_fam"/>
</dbReference>
<dbReference type="PANTHER" id="PTHR31929">
    <property type="entry name" value="SAUR-LIKE AUXIN-RESPONSIVE PROTEIN FAMILY-RELATED"/>
    <property type="match status" value="1"/>
</dbReference>